<feature type="signal peptide" evidence="1">
    <location>
        <begin position="1"/>
        <end position="23"/>
    </location>
</feature>
<reference evidence="2 3" key="1">
    <citation type="submission" date="2018-07" db="EMBL/GenBank/DDBJ databases">
        <title>Section-level genome sequencing of Aspergillus section Nigri to investigate inter- and intra-species variation.</title>
        <authorList>
            <consortium name="DOE Joint Genome Institute"/>
            <person name="Vesth T.C."/>
            <person name="Nybo J.L."/>
            <person name="Theobald S."/>
            <person name="Frisvad J.C."/>
            <person name="Larsen T.O."/>
            <person name="Nielsen K.F."/>
            <person name="Hoof J.B."/>
            <person name="Brandl J."/>
            <person name="Salamov A."/>
            <person name="Riley R."/>
            <person name="Gladden J.M."/>
            <person name="Phatale P."/>
            <person name="Nielsen M.T."/>
            <person name="Lyhne E.K."/>
            <person name="Kogle M.E."/>
            <person name="Strasser K."/>
            <person name="McDonnell E."/>
            <person name="Barry K."/>
            <person name="Clum A."/>
            <person name="Chen C."/>
            <person name="Nolan M."/>
            <person name="Sandor L."/>
            <person name="Kuo A."/>
            <person name="Lipzen A."/>
            <person name="Hainaut M."/>
            <person name="Drula E."/>
            <person name="Tsang A."/>
            <person name="Magnuson J.K."/>
            <person name="Henrissat B."/>
            <person name="Wiebenga A."/>
            <person name="Simmons B.A."/>
            <person name="Makela M.R."/>
            <person name="De vries R.P."/>
            <person name="Grigoriev I.V."/>
            <person name="Mortensen U.H."/>
            <person name="Baker S.E."/>
            <person name="Andersen M.R."/>
        </authorList>
    </citation>
    <scope>NUCLEOTIDE SEQUENCE [LARGE SCALE GENOMIC DNA]</scope>
    <source>
        <strain evidence="2 3">ATCC 13157</strain>
    </source>
</reference>
<proteinExistence type="predicted"/>
<protein>
    <submittedName>
        <fullName evidence="2">Uncharacterized protein</fullName>
    </submittedName>
</protein>
<keyword evidence="1" id="KW-0732">Signal</keyword>
<dbReference type="EMBL" id="KZ851848">
    <property type="protein sequence ID" value="RDK45142.1"/>
    <property type="molecule type" value="Genomic_DNA"/>
</dbReference>
<gene>
    <name evidence="2" type="ORF">M752DRAFT_263960</name>
</gene>
<keyword evidence="3" id="KW-1185">Reference proteome</keyword>
<evidence type="ECO:0000313" key="3">
    <source>
        <dbReference type="Proteomes" id="UP000254937"/>
    </source>
</evidence>
<name>A0A370PSI7_ASPPH</name>
<dbReference type="AlphaFoldDB" id="A0A370PSI7"/>
<feature type="chain" id="PRO_5016828623" evidence="1">
    <location>
        <begin position="24"/>
        <end position="206"/>
    </location>
</feature>
<accession>A0A370PSI7</accession>
<evidence type="ECO:0000256" key="1">
    <source>
        <dbReference type="SAM" id="SignalP"/>
    </source>
</evidence>
<sequence length="206" mass="22502">MKPSASISLFLAALHSFSLPVNFYRIFEYQGDKCNGAEINVHRLAGPSACTSLNISITKSVFIKIDNIHDDQYDVVLYSSDSCDGRIVGLIHNTNGCLPADVPGFGKAHSICVVQTSSQTKKLCRAHEELESDLEYNMDSLREGTIQIPISPGVFVTIKKEDHDEDGFFTSDLAAAYNVPDLEPVHANSTLLAYEGSAVSPLHLQQ</sequence>
<dbReference type="Proteomes" id="UP000254937">
    <property type="component" value="Unassembled WGS sequence"/>
</dbReference>
<organism evidence="2 3">
    <name type="scientific">Aspergillus phoenicis ATCC 13157</name>
    <dbReference type="NCBI Taxonomy" id="1353007"/>
    <lineage>
        <taxon>Eukaryota</taxon>
        <taxon>Fungi</taxon>
        <taxon>Dikarya</taxon>
        <taxon>Ascomycota</taxon>
        <taxon>Pezizomycotina</taxon>
        <taxon>Eurotiomycetes</taxon>
        <taxon>Eurotiomycetidae</taxon>
        <taxon>Eurotiales</taxon>
        <taxon>Aspergillaceae</taxon>
        <taxon>Aspergillus</taxon>
    </lineage>
</organism>
<evidence type="ECO:0000313" key="2">
    <source>
        <dbReference type="EMBL" id="RDK45142.1"/>
    </source>
</evidence>